<gene>
    <name evidence="1" type="ORF">SBRCBS47491_009803</name>
</gene>
<dbReference type="EMBL" id="CAWUHC010000170">
    <property type="protein sequence ID" value="CAK7236930.1"/>
    <property type="molecule type" value="Genomic_DNA"/>
</dbReference>
<reference evidence="1 2" key="1">
    <citation type="submission" date="2024-01" db="EMBL/GenBank/DDBJ databases">
        <authorList>
            <person name="Allen C."/>
            <person name="Tagirdzhanova G."/>
        </authorList>
    </citation>
    <scope>NUCLEOTIDE SEQUENCE [LARGE SCALE GENOMIC DNA]</scope>
</reference>
<sequence>MAATGGPLLREDAANLFAGLTPSMDTQSPNFASNTNNETTPAMILNESTSSNDGTTNSASLTQSIATLVTDAELLYRALPSESTMHAPLGDGEAGAPFLDYLNRPGYSTDKFAKKEFLERVFDITQRLSSAYAEALPQRGTVSKDKAAADILADEEAACEFDNCLHNVNLPGNLGTLETAFLASGLAERQHATPGATGVDLAVAALLAAAHTRLLDILVRILQGIFACYRLRVATSTLEDAEMQLPDLMIGGSFVPPKGSTALVYAFLLRHLLDSLHSVVDRFLKALEGGNSSSSSSDEHPSPTASLASRELHIVALQFAVLKERHDATLQHLVTVGTDLASTGLIK</sequence>
<comment type="caution">
    <text evidence="1">The sequence shown here is derived from an EMBL/GenBank/DDBJ whole genome shotgun (WGS) entry which is preliminary data.</text>
</comment>
<evidence type="ECO:0000313" key="1">
    <source>
        <dbReference type="EMBL" id="CAK7236930.1"/>
    </source>
</evidence>
<proteinExistence type="predicted"/>
<name>A0ABP0D1D2_9PEZI</name>
<organism evidence="1 2">
    <name type="scientific">Sporothrix bragantina</name>
    <dbReference type="NCBI Taxonomy" id="671064"/>
    <lineage>
        <taxon>Eukaryota</taxon>
        <taxon>Fungi</taxon>
        <taxon>Dikarya</taxon>
        <taxon>Ascomycota</taxon>
        <taxon>Pezizomycotina</taxon>
        <taxon>Sordariomycetes</taxon>
        <taxon>Sordariomycetidae</taxon>
        <taxon>Ophiostomatales</taxon>
        <taxon>Ophiostomataceae</taxon>
        <taxon>Sporothrix</taxon>
    </lineage>
</organism>
<evidence type="ECO:0000313" key="2">
    <source>
        <dbReference type="Proteomes" id="UP001642406"/>
    </source>
</evidence>
<accession>A0ABP0D1D2</accession>
<dbReference type="Proteomes" id="UP001642406">
    <property type="component" value="Unassembled WGS sequence"/>
</dbReference>
<protein>
    <submittedName>
        <fullName evidence="1">Uncharacterized protein</fullName>
    </submittedName>
</protein>
<keyword evidence="2" id="KW-1185">Reference proteome</keyword>